<dbReference type="EC" id="3.2.1.58" evidence="9"/>
<keyword evidence="6 10" id="KW-0326">Glycosidase</keyword>
<evidence type="ECO:0000256" key="5">
    <source>
        <dbReference type="ARBA" id="ARBA00022801"/>
    </source>
</evidence>
<evidence type="ECO:0000256" key="7">
    <source>
        <dbReference type="ARBA" id="ARBA00023316"/>
    </source>
</evidence>
<accession>A0A060S956</accession>
<name>A0A060S956_PYCCI</name>
<comment type="similarity">
    <text evidence="2 10">Belongs to the glycosyl hydrolase 5 (cellulase A) family.</text>
</comment>
<dbReference type="PANTHER" id="PTHR31297:SF1">
    <property type="entry name" value="GLUCAN 1,3-BETA-GLUCOSIDASE I_II-RELATED"/>
    <property type="match status" value="1"/>
</dbReference>
<keyword evidence="7" id="KW-0961">Cell wall biogenesis/degradation</keyword>
<comment type="catalytic activity">
    <reaction evidence="8">
        <text>Successive hydrolysis of beta-D-glucose units from the non-reducing ends of (1-&gt;3)-beta-D-glucans, releasing alpha-glucose.</text>
        <dbReference type="EC" id="3.2.1.58"/>
    </reaction>
</comment>
<evidence type="ECO:0000256" key="11">
    <source>
        <dbReference type="SAM" id="SignalP"/>
    </source>
</evidence>
<evidence type="ECO:0000256" key="8">
    <source>
        <dbReference type="ARBA" id="ARBA00036824"/>
    </source>
</evidence>
<keyword evidence="14" id="KW-1185">Reference proteome</keyword>
<evidence type="ECO:0000256" key="4">
    <source>
        <dbReference type="ARBA" id="ARBA00022729"/>
    </source>
</evidence>
<keyword evidence="3" id="KW-0964">Secreted</keyword>
<protein>
    <recommendedName>
        <fullName evidence="9">glucan 1,3-beta-glucosidase</fullName>
        <ecNumber evidence="9">3.2.1.58</ecNumber>
    </recommendedName>
</protein>
<dbReference type="OrthoDB" id="62120at2759"/>
<feature type="chain" id="PRO_5001590912" description="glucan 1,3-beta-glucosidase" evidence="11">
    <location>
        <begin position="25"/>
        <end position="210"/>
    </location>
</feature>
<dbReference type="SUPFAM" id="SSF51445">
    <property type="entry name" value="(Trans)glycosidases"/>
    <property type="match status" value="1"/>
</dbReference>
<comment type="caution">
    <text evidence="13">The sequence shown here is derived from an EMBL/GenBank/DDBJ whole genome shotgun (WGS) entry which is preliminary data.</text>
</comment>
<dbReference type="PANTHER" id="PTHR31297">
    <property type="entry name" value="GLUCAN ENDO-1,6-BETA-GLUCOSIDASE B"/>
    <property type="match status" value="1"/>
</dbReference>
<dbReference type="AlphaFoldDB" id="A0A060S956"/>
<dbReference type="GO" id="GO:0071555">
    <property type="term" value="P:cell wall organization"/>
    <property type="evidence" value="ECO:0007669"/>
    <property type="project" value="UniProtKB-KW"/>
</dbReference>
<dbReference type="InterPro" id="IPR001547">
    <property type="entry name" value="Glyco_hydro_5"/>
</dbReference>
<dbReference type="GO" id="GO:0009251">
    <property type="term" value="P:glucan catabolic process"/>
    <property type="evidence" value="ECO:0007669"/>
    <property type="project" value="TreeGrafter"/>
</dbReference>
<feature type="signal peptide" evidence="11">
    <location>
        <begin position="1"/>
        <end position="24"/>
    </location>
</feature>
<comment type="subcellular location">
    <subcellularLocation>
        <location evidence="1">Secreted</location>
    </subcellularLocation>
</comment>
<dbReference type="InterPro" id="IPR050386">
    <property type="entry name" value="Glycosyl_hydrolase_5"/>
</dbReference>
<proteinExistence type="inferred from homology"/>
<dbReference type="Gene3D" id="3.20.20.80">
    <property type="entry name" value="Glycosidases"/>
    <property type="match status" value="1"/>
</dbReference>
<evidence type="ECO:0000256" key="6">
    <source>
        <dbReference type="ARBA" id="ARBA00023295"/>
    </source>
</evidence>
<dbReference type="Pfam" id="PF00150">
    <property type="entry name" value="Cellulase"/>
    <property type="match status" value="1"/>
</dbReference>
<feature type="domain" description="Glycoside hydrolase family 5" evidence="12">
    <location>
        <begin position="67"/>
        <end position="190"/>
    </location>
</feature>
<keyword evidence="4 11" id="KW-0732">Signal</keyword>
<dbReference type="HOGENOM" id="CLU_1310673_0_0_1"/>
<dbReference type="GO" id="GO:0009986">
    <property type="term" value="C:cell surface"/>
    <property type="evidence" value="ECO:0007669"/>
    <property type="project" value="TreeGrafter"/>
</dbReference>
<evidence type="ECO:0000256" key="9">
    <source>
        <dbReference type="ARBA" id="ARBA00038929"/>
    </source>
</evidence>
<evidence type="ECO:0000259" key="12">
    <source>
        <dbReference type="Pfam" id="PF00150"/>
    </source>
</evidence>
<evidence type="ECO:0000313" key="14">
    <source>
        <dbReference type="Proteomes" id="UP000029665"/>
    </source>
</evidence>
<dbReference type="GO" id="GO:0005576">
    <property type="term" value="C:extracellular region"/>
    <property type="evidence" value="ECO:0007669"/>
    <property type="project" value="UniProtKB-SubCell"/>
</dbReference>
<dbReference type="GO" id="GO:0004338">
    <property type="term" value="F:glucan exo-1,3-beta-glucosidase activity"/>
    <property type="evidence" value="ECO:0007669"/>
    <property type="project" value="UniProtKB-EC"/>
</dbReference>
<dbReference type="InterPro" id="IPR017853">
    <property type="entry name" value="GH"/>
</dbReference>
<dbReference type="EMBL" id="CCBP010000028">
    <property type="protein sequence ID" value="CDO68923.1"/>
    <property type="molecule type" value="Genomic_DNA"/>
</dbReference>
<evidence type="ECO:0000256" key="2">
    <source>
        <dbReference type="ARBA" id="ARBA00005641"/>
    </source>
</evidence>
<reference evidence="13" key="1">
    <citation type="submission" date="2014-01" db="EMBL/GenBank/DDBJ databases">
        <title>The genome of the white-rot fungus Pycnoporus cinnabarinus: a basidiomycete model with a versatile arsenal for lignocellulosic biomass breakdown.</title>
        <authorList>
            <person name="Levasseur A."/>
            <person name="Lomascolo A."/>
            <person name="Ruiz-Duenas F.J."/>
            <person name="Uzan E."/>
            <person name="Piumi F."/>
            <person name="Kues U."/>
            <person name="Ram A.F.J."/>
            <person name="Murat C."/>
            <person name="Haon M."/>
            <person name="Benoit I."/>
            <person name="Arfi Y."/>
            <person name="Chevret D."/>
            <person name="Drula E."/>
            <person name="Kwon M.J."/>
            <person name="Gouret P."/>
            <person name="Lesage-Meessen L."/>
            <person name="Lombard V."/>
            <person name="Mariette J."/>
            <person name="Noirot C."/>
            <person name="Park J."/>
            <person name="Patyshakuliyeva A."/>
            <person name="Wieneger R.A.B."/>
            <person name="Wosten H.A.B."/>
            <person name="Martin F."/>
            <person name="Coutinho P.M."/>
            <person name="de Vries R."/>
            <person name="Martinez A.T."/>
            <person name="Klopp C."/>
            <person name="Pontarotti P."/>
            <person name="Henrissat B."/>
            <person name="Record E."/>
        </authorList>
    </citation>
    <scope>NUCLEOTIDE SEQUENCE [LARGE SCALE GENOMIC DNA]</scope>
    <source>
        <strain evidence="13">BRFM137</strain>
    </source>
</reference>
<evidence type="ECO:0000313" key="13">
    <source>
        <dbReference type="EMBL" id="CDO68923.1"/>
    </source>
</evidence>
<keyword evidence="5 10" id="KW-0378">Hydrolase</keyword>
<gene>
    <name evidence="13" type="ORF">BN946_scf185000.g66</name>
</gene>
<evidence type="ECO:0000256" key="1">
    <source>
        <dbReference type="ARBA" id="ARBA00004613"/>
    </source>
</evidence>
<dbReference type="STRING" id="5643.A0A060S956"/>
<evidence type="ECO:0000256" key="10">
    <source>
        <dbReference type="RuleBase" id="RU361153"/>
    </source>
</evidence>
<organism evidence="13 14">
    <name type="scientific">Pycnoporus cinnabarinus</name>
    <name type="common">Cinnabar-red polypore</name>
    <name type="synonym">Trametes cinnabarina</name>
    <dbReference type="NCBI Taxonomy" id="5643"/>
    <lineage>
        <taxon>Eukaryota</taxon>
        <taxon>Fungi</taxon>
        <taxon>Dikarya</taxon>
        <taxon>Basidiomycota</taxon>
        <taxon>Agaricomycotina</taxon>
        <taxon>Agaricomycetes</taxon>
        <taxon>Polyporales</taxon>
        <taxon>Polyporaceae</taxon>
        <taxon>Trametes</taxon>
    </lineage>
</organism>
<sequence length="210" mass="23094">MVSFSSLVSAVSLFIACLAPSALADNPINPSFPYGSSKPWITPSLFDNTGNSAIVDEWTFGQLQNRNTALSVLQNHWNTWITEQDFIDIANAGLNHVRIPIGYWAFEVGPGEPYISGQLPYLQKAVGWARNHGIKVIVDLHGAPGSQNGFDNSGHRVSFPQWHSNSTNVARTDAIIKQIASLFINDQDVVSVIAPLNEHVHFHPCCEAFR</sequence>
<evidence type="ECO:0000256" key="3">
    <source>
        <dbReference type="ARBA" id="ARBA00022525"/>
    </source>
</evidence>
<dbReference type="Proteomes" id="UP000029665">
    <property type="component" value="Unassembled WGS sequence"/>
</dbReference>